<evidence type="ECO:0000256" key="6">
    <source>
        <dbReference type="ARBA" id="ARBA00023163"/>
    </source>
</evidence>
<sequence>CGKSFVRKYNMKLHEKLHYPDQAHKCNHQDCTREFARKAELDRHIKSVHDKKKDLPCIECGEKFSRKDTLRR</sequence>
<dbReference type="GO" id="GO:0006357">
    <property type="term" value="P:regulation of transcription by RNA polymerase II"/>
    <property type="evidence" value="ECO:0007669"/>
    <property type="project" value="TreeGrafter"/>
</dbReference>
<protein>
    <recommendedName>
        <fullName evidence="9">C2H2-type domain-containing protein</fullName>
    </recommendedName>
</protein>
<keyword evidence="2" id="KW-0479">Metal-binding</keyword>
<evidence type="ECO:0000313" key="11">
    <source>
        <dbReference type="Proteomes" id="UP000244855"/>
    </source>
</evidence>
<proteinExistence type="predicted"/>
<evidence type="ECO:0000256" key="8">
    <source>
        <dbReference type="PROSITE-ProRule" id="PRU00042"/>
    </source>
</evidence>
<dbReference type="SMART" id="SM00355">
    <property type="entry name" value="ZnF_C2H2"/>
    <property type="match status" value="2"/>
</dbReference>
<evidence type="ECO:0000256" key="3">
    <source>
        <dbReference type="ARBA" id="ARBA00022771"/>
    </source>
</evidence>
<keyword evidence="3 8" id="KW-0863">Zinc-finger</keyword>
<evidence type="ECO:0000256" key="7">
    <source>
        <dbReference type="ARBA" id="ARBA00023242"/>
    </source>
</evidence>
<dbReference type="PROSITE" id="PS50157">
    <property type="entry name" value="ZINC_FINGER_C2H2_2"/>
    <property type="match status" value="2"/>
</dbReference>
<dbReference type="GO" id="GO:0008270">
    <property type="term" value="F:zinc ion binding"/>
    <property type="evidence" value="ECO:0007669"/>
    <property type="project" value="UniProtKB-KW"/>
</dbReference>
<feature type="domain" description="C2H2-type" evidence="9">
    <location>
        <begin position="1"/>
        <end position="23"/>
    </location>
</feature>
<organism evidence="10 11">
    <name type="scientific">Periconia macrospinosa</name>
    <dbReference type="NCBI Taxonomy" id="97972"/>
    <lineage>
        <taxon>Eukaryota</taxon>
        <taxon>Fungi</taxon>
        <taxon>Dikarya</taxon>
        <taxon>Ascomycota</taxon>
        <taxon>Pezizomycotina</taxon>
        <taxon>Dothideomycetes</taxon>
        <taxon>Pleosporomycetidae</taxon>
        <taxon>Pleosporales</taxon>
        <taxon>Massarineae</taxon>
        <taxon>Periconiaceae</taxon>
        <taxon>Periconia</taxon>
    </lineage>
</organism>
<dbReference type="PANTHER" id="PTHR46179">
    <property type="entry name" value="ZINC FINGER PROTEIN"/>
    <property type="match status" value="1"/>
</dbReference>
<keyword evidence="4" id="KW-0862">Zinc</keyword>
<evidence type="ECO:0000313" key="10">
    <source>
        <dbReference type="EMBL" id="PVH90528.1"/>
    </source>
</evidence>
<dbReference type="OrthoDB" id="6910977at2759"/>
<keyword evidence="7" id="KW-0539">Nucleus</keyword>
<dbReference type="PANTHER" id="PTHR46179:SF13">
    <property type="entry name" value="C2H2-TYPE DOMAIN-CONTAINING PROTEIN"/>
    <property type="match status" value="1"/>
</dbReference>
<dbReference type="AlphaFoldDB" id="A0A2V1CXR5"/>
<comment type="subcellular location">
    <subcellularLocation>
        <location evidence="1">Nucleus</location>
    </subcellularLocation>
</comment>
<feature type="non-terminal residue" evidence="10">
    <location>
        <position position="72"/>
    </location>
</feature>
<evidence type="ECO:0000256" key="2">
    <source>
        <dbReference type="ARBA" id="ARBA00022723"/>
    </source>
</evidence>
<dbReference type="InterPro" id="IPR013087">
    <property type="entry name" value="Znf_C2H2_type"/>
</dbReference>
<dbReference type="InterPro" id="IPR036236">
    <property type="entry name" value="Znf_C2H2_sf"/>
</dbReference>
<evidence type="ECO:0000259" key="9">
    <source>
        <dbReference type="PROSITE" id="PS50157"/>
    </source>
</evidence>
<reference evidence="10 11" key="1">
    <citation type="journal article" date="2018" name="Sci. Rep.">
        <title>Comparative genomics provides insights into the lifestyle and reveals functional heterogeneity of dark septate endophytic fungi.</title>
        <authorList>
            <person name="Knapp D.G."/>
            <person name="Nemeth J.B."/>
            <person name="Barry K."/>
            <person name="Hainaut M."/>
            <person name="Henrissat B."/>
            <person name="Johnson J."/>
            <person name="Kuo A."/>
            <person name="Lim J.H.P."/>
            <person name="Lipzen A."/>
            <person name="Nolan M."/>
            <person name="Ohm R.A."/>
            <person name="Tamas L."/>
            <person name="Grigoriev I.V."/>
            <person name="Spatafora J.W."/>
            <person name="Nagy L.G."/>
            <person name="Kovacs G.M."/>
        </authorList>
    </citation>
    <scope>NUCLEOTIDE SEQUENCE [LARGE SCALE GENOMIC DNA]</scope>
    <source>
        <strain evidence="10 11">DSE2036</strain>
    </source>
</reference>
<dbReference type="Proteomes" id="UP000244855">
    <property type="component" value="Unassembled WGS sequence"/>
</dbReference>
<keyword evidence="6" id="KW-0804">Transcription</keyword>
<keyword evidence="11" id="KW-1185">Reference proteome</keyword>
<feature type="domain" description="C2H2-type" evidence="9">
    <location>
        <begin position="24"/>
        <end position="54"/>
    </location>
</feature>
<name>A0A2V1CXR5_9PLEO</name>
<dbReference type="SUPFAM" id="SSF57667">
    <property type="entry name" value="beta-beta-alpha zinc fingers"/>
    <property type="match status" value="1"/>
</dbReference>
<evidence type="ECO:0000256" key="4">
    <source>
        <dbReference type="ARBA" id="ARBA00022833"/>
    </source>
</evidence>
<dbReference type="Pfam" id="PF00096">
    <property type="entry name" value="zf-C2H2"/>
    <property type="match status" value="2"/>
</dbReference>
<dbReference type="Gene3D" id="3.30.160.60">
    <property type="entry name" value="Classic Zinc Finger"/>
    <property type="match status" value="1"/>
</dbReference>
<dbReference type="STRING" id="97972.A0A2V1CXR5"/>
<keyword evidence="5" id="KW-0805">Transcription regulation</keyword>
<evidence type="ECO:0000256" key="5">
    <source>
        <dbReference type="ARBA" id="ARBA00023015"/>
    </source>
</evidence>
<gene>
    <name evidence="10" type="ORF">DM02DRAFT_470581</name>
</gene>
<dbReference type="EMBL" id="KZ806245">
    <property type="protein sequence ID" value="PVH90528.1"/>
    <property type="molecule type" value="Genomic_DNA"/>
</dbReference>
<evidence type="ECO:0000256" key="1">
    <source>
        <dbReference type="ARBA" id="ARBA00004123"/>
    </source>
</evidence>
<accession>A0A2V1CXR5</accession>
<dbReference type="InterPro" id="IPR051061">
    <property type="entry name" value="Zinc_finger_trans_reg"/>
</dbReference>
<feature type="non-terminal residue" evidence="10">
    <location>
        <position position="1"/>
    </location>
</feature>
<dbReference type="GO" id="GO:0005634">
    <property type="term" value="C:nucleus"/>
    <property type="evidence" value="ECO:0007669"/>
    <property type="project" value="UniProtKB-SubCell"/>
</dbReference>
<dbReference type="PROSITE" id="PS00028">
    <property type="entry name" value="ZINC_FINGER_C2H2_1"/>
    <property type="match status" value="1"/>
</dbReference>